<reference evidence="2 3" key="1">
    <citation type="journal article" date="2013" name="PLoS ONE">
        <title>Assembly-driven community genomics of a hypersaline microbial ecosystem.</title>
        <authorList>
            <person name="Podell S."/>
            <person name="Ugalde J.A."/>
            <person name="Narasingarao P."/>
            <person name="Banfield J.F."/>
            <person name="Heidelberg K.B."/>
            <person name="Allen E.E."/>
        </authorList>
    </citation>
    <scope>NUCLEOTIDE SEQUENCE [LARGE SCALE GENOMIC DNA]</scope>
    <source>
        <strain evidence="3">J07HQW2</strain>
    </source>
</reference>
<evidence type="ECO:0000256" key="1">
    <source>
        <dbReference type="SAM" id="MobiDB-lite"/>
    </source>
</evidence>
<dbReference type="RefSeq" id="WP_021053827.1">
    <property type="nucleotide sequence ID" value="NZ_KE356561.1"/>
</dbReference>
<accession>U1MV93</accession>
<dbReference type="STRING" id="1238425.J07HQW2_00768"/>
<dbReference type="EMBL" id="KE356561">
    <property type="protein sequence ID" value="ERG94334.1"/>
    <property type="molecule type" value="Genomic_DNA"/>
</dbReference>
<dbReference type="HOGENOM" id="CLU_2985638_0_0_2"/>
<gene>
    <name evidence="2" type="ORF">J07HQW2_00768</name>
</gene>
<feature type="region of interest" description="Disordered" evidence="1">
    <location>
        <begin position="1"/>
        <end position="24"/>
    </location>
</feature>
<proteinExistence type="predicted"/>
<name>U1MV93_9EURY</name>
<dbReference type="Proteomes" id="UP000030710">
    <property type="component" value="Unassembled WGS sequence"/>
</dbReference>
<sequence length="57" mass="6835">MAKRLYETEELEEEDVREPWNGHDPYANFGENEYRKRETLARIRNPQKLSVSLSQIP</sequence>
<evidence type="ECO:0000313" key="2">
    <source>
        <dbReference type="EMBL" id="ERG94334.1"/>
    </source>
</evidence>
<evidence type="ECO:0000313" key="3">
    <source>
        <dbReference type="Proteomes" id="UP000030710"/>
    </source>
</evidence>
<dbReference type="AlphaFoldDB" id="U1MV93"/>
<organism evidence="2 3">
    <name type="scientific">Haloquadratum walsbyi J07HQW2</name>
    <dbReference type="NCBI Taxonomy" id="1238425"/>
    <lineage>
        <taxon>Archaea</taxon>
        <taxon>Methanobacteriati</taxon>
        <taxon>Methanobacteriota</taxon>
        <taxon>Stenosarchaea group</taxon>
        <taxon>Halobacteria</taxon>
        <taxon>Halobacteriales</taxon>
        <taxon>Haloferacaceae</taxon>
        <taxon>Haloquadratum</taxon>
    </lineage>
</organism>
<protein>
    <submittedName>
        <fullName evidence="2">Uncharacterized protein</fullName>
    </submittedName>
</protein>